<comment type="pathway">
    <text evidence="1">Carbohydrate degradation; glycolysis; D-glyceraldehyde 3-phosphate and glycerone phosphate from D-glucose: step 1/4.</text>
</comment>
<dbReference type="PANTHER" id="PTHR19443">
    <property type="entry name" value="HEXOKINASE"/>
    <property type="match status" value="1"/>
</dbReference>
<evidence type="ECO:0000256" key="5">
    <source>
        <dbReference type="ARBA" id="ARBA00022741"/>
    </source>
</evidence>
<dbReference type="PRINTS" id="PR00475">
    <property type="entry name" value="HEXOKINASE"/>
</dbReference>
<dbReference type="EC" id="2.7.1.-" evidence="11"/>
<evidence type="ECO:0000256" key="2">
    <source>
        <dbReference type="ARBA" id="ARBA00005028"/>
    </source>
</evidence>
<dbReference type="UniPathway" id="UPA00109">
    <property type="reaction ID" value="UER00180"/>
</dbReference>
<feature type="domain" description="Hexokinase N-terminal" evidence="12">
    <location>
        <begin position="1"/>
        <end position="150"/>
    </location>
</feature>
<dbReference type="Proteomes" id="UP000008312">
    <property type="component" value="Unassembled WGS sequence"/>
</dbReference>
<dbReference type="InParanoid" id="D8M634"/>
<dbReference type="Gene3D" id="3.40.367.20">
    <property type="match status" value="1"/>
</dbReference>
<dbReference type="PROSITE" id="PS51748">
    <property type="entry name" value="HEXOKINASE_2"/>
    <property type="match status" value="1"/>
</dbReference>
<dbReference type="InterPro" id="IPR001312">
    <property type="entry name" value="Hexokinase"/>
</dbReference>
<dbReference type="InterPro" id="IPR022673">
    <property type="entry name" value="Hexokinase_C"/>
</dbReference>
<dbReference type="InterPro" id="IPR022672">
    <property type="entry name" value="Hexokinase_N"/>
</dbReference>
<dbReference type="GO" id="GO:0005829">
    <property type="term" value="C:cytosol"/>
    <property type="evidence" value="ECO:0007669"/>
    <property type="project" value="TreeGrafter"/>
</dbReference>
<evidence type="ECO:0000256" key="3">
    <source>
        <dbReference type="ARBA" id="ARBA00009225"/>
    </source>
</evidence>
<dbReference type="Pfam" id="PF00349">
    <property type="entry name" value="Hexokinase_1"/>
    <property type="match status" value="1"/>
</dbReference>
<dbReference type="PROSITE" id="PS00378">
    <property type="entry name" value="HEXOKINASE_1"/>
    <property type="match status" value="1"/>
</dbReference>
<comment type="similarity">
    <text evidence="3 11">Belongs to the hexokinase family.</text>
</comment>
<dbReference type="Gene3D" id="3.30.420.40">
    <property type="match status" value="1"/>
</dbReference>
<dbReference type="GO" id="GO:0001678">
    <property type="term" value="P:intracellular glucose homeostasis"/>
    <property type="evidence" value="ECO:0007669"/>
    <property type="project" value="InterPro"/>
</dbReference>
<proteinExistence type="inferred from homology"/>
<dbReference type="OrthoDB" id="419537at2759"/>
<organism evidence="14">
    <name type="scientific">Blastocystis hominis</name>
    <dbReference type="NCBI Taxonomy" id="12968"/>
    <lineage>
        <taxon>Eukaryota</taxon>
        <taxon>Sar</taxon>
        <taxon>Stramenopiles</taxon>
        <taxon>Bigyra</taxon>
        <taxon>Opalozoa</taxon>
        <taxon>Opalinata</taxon>
        <taxon>Blastocystidae</taxon>
        <taxon>Blastocystis</taxon>
    </lineage>
</organism>
<keyword evidence="15" id="KW-1185">Reference proteome</keyword>
<dbReference type="PANTHER" id="PTHR19443:SF16">
    <property type="entry name" value="HEXOKINASE TYPE 1-RELATED"/>
    <property type="match status" value="1"/>
</dbReference>
<comment type="pathway">
    <text evidence="2">Carbohydrate metabolism; hexose metabolism.</text>
</comment>
<evidence type="ECO:0000313" key="14">
    <source>
        <dbReference type="EMBL" id="CBK23743.2"/>
    </source>
</evidence>
<dbReference type="OMA" id="ADCVQQF"/>
<evidence type="ECO:0000256" key="8">
    <source>
        <dbReference type="ARBA" id="ARBA00023152"/>
    </source>
</evidence>
<dbReference type="GO" id="GO:0005536">
    <property type="term" value="F:D-glucose binding"/>
    <property type="evidence" value="ECO:0007669"/>
    <property type="project" value="InterPro"/>
</dbReference>
<dbReference type="FunCoup" id="D8M634">
    <property type="interactions" value="68"/>
</dbReference>
<evidence type="ECO:0000256" key="6">
    <source>
        <dbReference type="ARBA" id="ARBA00022777"/>
    </source>
</evidence>
<name>D8M634_BLAHO</name>
<evidence type="ECO:0000313" key="15">
    <source>
        <dbReference type="Proteomes" id="UP000008312"/>
    </source>
</evidence>
<dbReference type="GO" id="GO:0006006">
    <property type="term" value="P:glucose metabolic process"/>
    <property type="evidence" value="ECO:0007669"/>
    <property type="project" value="TreeGrafter"/>
</dbReference>
<dbReference type="Pfam" id="PF03727">
    <property type="entry name" value="Hexokinase_2"/>
    <property type="match status" value="1"/>
</dbReference>
<evidence type="ECO:0000256" key="4">
    <source>
        <dbReference type="ARBA" id="ARBA00022679"/>
    </source>
</evidence>
<keyword evidence="8 11" id="KW-0324">Glycolysis</keyword>
<dbReference type="GO" id="GO:0008865">
    <property type="term" value="F:fructokinase activity"/>
    <property type="evidence" value="ECO:0007669"/>
    <property type="project" value="TreeGrafter"/>
</dbReference>
<dbReference type="AlphaFoldDB" id="D8M634"/>
<comment type="catalytic activity">
    <reaction evidence="9">
        <text>a D-hexose + ATP = a D-hexose 6-phosphate + ADP + H(+)</text>
        <dbReference type="Rhea" id="RHEA:22740"/>
        <dbReference type="ChEBI" id="CHEBI:4194"/>
        <dbReference type="ChEBI" id="CHEBI:15378"/>
        <dbReference type="ChEBI" id="CHEBI:30616"/>
        <dbReference type="ChEBI" id="CHEBI:229467"/>
        <dbReference type="ChEBI" id="CHEBI:456216"/>
        <dbReference type="EC" id="2.7.1.1"/>
    </reaction>
    <physiologicalReaction direction="left-to-right" evidence="9">
        <dbReference type="Rhea" id="RHEA:22741"/>
    </physiologicalReaction>
</comment>
<dbReference type="GO" id="GO:0005739">
    <property type="term" value="C:mitochondrion"/>
    <property type="evidence" value="ECO:0007669"/>
    <property type="project" value="TreeGrafter"/>
</dbReference>
<reference evidence="14" key="1">
    <citation type="submission" date="2010-02" db="EMBL/GenBank/DDBJ databases">
        <title>Sequencing and annotation of the Blastocystis hominis genome.</title>
        <authorList>
            <person name="Wincker P."/>
        </authorList>
    </citation>
    <scope>NUCLEOTIDE SEQUENCE</scope>
    <source>
        <strain evidence="14">Singapore isolate B</strain>
    </source>
</reference>
<dbReference type="InterPro" id="IPR043129">
    <property type="entry name" value="ATPase_NBD"/>
</dbReference>
<protein>
    <recommendedName>
        <fullName evidence="11">Phosphotransferase</fullName>
        <ecNumber evidence="11">2.7.1.-</ecNumber>
    </recommendedName>
</protein>
<dbReference type="InterPro" id="IPR019807">
    <property type="entry name" value="Hexokinase_BS"/>
</dbReference>
<dbReference type="GeneID" id="24920661"/>
<sequence length="396" mass="43468">MLPSFVDSVCTGMEQGFALALDMGGSNVRVTEYELKGNGVLDVVKEVKHAFPPEYMSGTADQVFGFLADCVKEADPAPGTKLGFTFSFPSEQTAINHSTLVIWTKGFSASGCVGKDSVELLENALRDRGLDLKVTAICNDTVGTLISRSYGDPQTAVGIILGTGCNAAYIEDAARITKCDPHSTTGKMIINMECGAVGDNHPEILPMTPFDIALDPLTPNVGLQHLEKMMSGFYLGELSRMWAVRLWEEKKLFKNHDGHCAFFTKHMSFDSKYCSLVLGDNSANLEEVNRILTQFDVTGSTKEDREMMRRIVYFIVRRSARLMASFIYAIYNHMGEAYNGCTVGVDGSVYKFMPYYQGWVFEALEELGRKDIDIGLADDGSSIGAALIAFMVKDNA</sequence>
<dbReference type="RefSeq" id="XP_012897791.1">
    <property type="nucleotide sequence ID" value="XM_013042337.1"/>
</dbReference>
<feature type="domain" description="Hexokinase C-terminal" evidence="13">
    <location>
        <begin position="157"/>
        <end position="391"/>
    </location>
</feature>
<keyword evidence="4 11" id="KW-0808">Transferase</keyword>
<evidence type="ECO:0000256" key="7">
    <source>
        <dbReference type="ARBA" id="ARBA00022840"/>
    </source>
</evidence>
<keyword evidence="7 11" id="KW-0067">ATP-binding</keyword>
<gene>
    <name evidence="14" type="ORF">GSBLH_T00003570001</name>
</gene>
<accession>D8M634</accession>
<evidence type="ECO:0000256" key="11">
    <source>
        <dbReference type="RuleBase" id="RU362007"/>
    </source>
</evidence>
<keyword evidence="6 11" id="KW-0418">Kinase</keyword>
<dbReference type="GO" id="GO:0004340">
    <property type="term" value="F:glucokinase activity"/>
    <property type="evidence" value="ECO:0007669"/>
    <property type="project" value="TreeGrafter"/>
</dbReference>
<evidence type="ECO:0000256" key="1">
    <source>
        <dbReference type="ARBA" id="ARBA00004888"/>
    </source>
</evidence>
<evidence type="ECO:0000259" key="13">
    <source>
        <dbReference type="Pfam" id="PF03727"/>
    </source>
</evidence>
<evidence type="ECO:0000256" key="10">
    <source>
        <dbReference type="ARBA" id="ARBA00047905"/>
    </source>
</evidence>
<dbReference type="SUPFAM" id="SSF53067">
    <property type="entry name" value="Actin-like ATPase domain"/>
    <property type="match status" value="2"/>
</dbReference>
<dbReference type="EMBL" id="FN668661">
    <property type="protein sequence ID" value="CBK23743.2"/>
    <property type="molecule type" value="Genomic_DNA"/>
</dbReference>
<comment type="catalytic activity">
    <reaction evidence="10">
        <text>D-fructose + ATP = D-fructose 6-phosphate + ADP + H(+)</text>
        <dbReference type="Rhea" id="RHEA:16125"/>
        <dbReference type="ChEBI" id="CHEBI:15378"/>
        <dbReference type="ChEBI" id="CHEBI:30616"/>
        <dbReference type="ChEBI" id="CHEBI:37721"/>
        <dbReference type="ChEBI" id="CHEBI:61527"/>
        <dbReference type="ChEBI" id="CHEBI:456216"/>
        <dbReference type="EC" id="2.7.1.1"/>
    </reaction>
    <physiologicalReaction direction="left-to-right" evidence="10">
        <dbReference type="Rhea" id="RHEA:16126"/>
    </physiologicalReaction>
</comment>
<keyword evidence="5 11" id="KW-0547">Nucleotide-binding</keyword>
<dbReference type="GO" id="GO:0006096">
    <property type="term" value="P:glycolytic process"/>
    <property type="evidence" value="ECO:0007669"/>
    <property type="project" value="UniProtKB-UniPathway"/>
</dbReference>
<evidence type="ECO:0000259" key="12">
    <source>
        <dbReference type="Pfam" id="PF00349"/>
    </source>
</evidence>
<dbReference type="GO" id="GO:0005524">
    <property type="term" value="F:ATP binding"/>
    <property type="evidence" value="ECO:0007669"/>
    <property type="project" value="UniProtKB-UniRule"/>
</dbReference>
<evidence type="ECO:0000256" key="9">
    <source>
        <dbReference type="ARBA" id="ARBA00044613"/>
    </source>
</evidence>